<sequence>MGATNSALGGAAAGIGVAALAKSSAAAAGKAGAAAFPPLYPVIGLAAVGYIGYKVYEKNKRPASNSQPIVLKKHREYNKTSDKPLFPAWNADKKENLSQHGKVYLPLKNEQQQTEHSWVIGSSLDPQLFSLPSLQYSVVCKLDNVSQGTLHIYARHFSQFQHLFSEAVDQLSEEALSYLKHCERATTNPFIAYMELQEHLERFENDRAILERIQYELFYFIVGQMTPDNFLGIQIDSDGRLLCHFQCGKRVLRVVLGRTTYKPLTNDSNPFKEIITAYFIKPNEAKGILNLKKLL</sequence>
<evidence type="ECO:0000313" key="2">
    <source>
        <dbReference type="WBParaSite" id="ES5_v2.g21919.t1"/>
    </source>
</evidence>
<reference evidence="2" key="1">
    <citation type="submission" date="2022-11" db="UniProtKB">
        <authorList>
            <consortium name="WormBaseParasite"/>
        </authorList>
    </citation>
    <scope>IDENTIFICATION</scope>
</reference>
<dbReference type="Proteomes" id="UP000887579">
    <property type="component" value="Unplaced"/>
</dbReference>
<evidence type="ECO:0000313" key="1">
    <source>
        <dbReference type="Proteomes" id="UP000887579"/>
    </source>
</evidence>
<accession>A0AC34FWK8</accession>
<organism evidence="1 2">
    <name type="scientific">Panagrolaimus sp. ES5</name>
    <dbReference type="NCBI Taxonomy" id="591445"/>
    <lineage>
        <taxon>Eukaryota</taxon>
        <taxon>Metazoa</taxon>
        <taxon>Ecdysozoa</taxon>
        <taxon>Nematoda</taxon>
        <taxon>Chromadorea</taxon>
        <taxon>Rhabditida</taxon>
        <taxon>Tylenchina</taxon>
        <taxon>Panagrolaimomorpha</taxon>
        <taxon>Panagrolaimoidea</taxon>
        <taxon>Panagrolaimidae</taxon>
        <taxon>Panagrolaimus</taxon>
    </lineage>
</organism>
<dbReference type="WBParaSite" id="ES5_v2.g21919.t1">
    <property type="protein sequence ID" value="ES5_v2.g21919.t1"/>
    <property type="gene ID" value="ES5_v2.g21919"/>
</dbReference>
<proteinExistence type="predicted"/>
<protein>
    <submittedName>
        <fullName evidence="2">Uncharacterized protein</fullName>
    </submittedName>
</protein>
<name>A0AC34FWK8_9BILA</name>